<comment type="caution">
    <text evidence="2">The sequence shown here is derived from an EMBL/GenBank/DDBJ whole genome shotgun (WGS) entry which is preliminary data.</text>
</comment>
<sequence>MISLNDFSAKRNKPQLAKGHQSREILRTLQRDKSDDNLRPEFRAIFTLLGMQPLKINITDVIFDRIIGQENVGTVDTDLGKVVFWNYRDILYLKLKGTNTIRIASADIRRNFIKDFVRECLVPEKVGL</sequence>
<dbReference type="AlphaFoldDB" id="A0A0F9VRG0"/>
<dbReference type="EMBL" id="LAZR01000451">
    <property type="protein sequence ID" value="KKN68333.1"/>
    <property type="molecule type" value="Genomic_DNA"/>
</dbReference>
<gene>
    <name evidence="2" type="ORF">LCGC14_0452090</name>
</gene>
<name>A0A0F9VRG0_9ZZZZ</name>
<evidence type="ECO:0000313" key="2">
    <source>
        <dbReference type="EMBL" id="KKN68333.1"/>
    </source>
</evidence>
<evidence type="ECO:0000256" key="1">
    <source>
        <dbReference type="SAM" id="MobiDB-lite"/>
    </source>
</evidence>
<reference evidence="2" key="1">
    <citation type="journal article" date="2015" name="Nature">
        <title>Complex archaea that bridge the gap between prokaryotes and eukaryotes.</title>
        <authorList>
            <person name="Spang A."/>
            <person name="Saw J.H."/>
            <person name="Jorgensen S.L."/>
            <person name="Zaremba-Niedzwiedzka K."/>
            <person name="Martijn J."/>
            <person name="Lind A.E."/>
            <person name="van Eijk R."/>
            <person name="Schleper C."/>
            <person name="Guy L."/>
            <person name="Ettema T.J."/>
        </authorList>
    </citation>
    <scope>NUCLEOTIDE SEQUENCE</scope>
</reference>
<feature type="region of interest" description="Disordered" evidence="1">
    <location>
        <begin position="1"/>
        <end position="22"/>
    </location>
</feature>
<proteinExistence type="predicted"/>
<accession>A0A0F9VRG0</accession>
<protein>
    <submittedName>
        <fullName evidence="2">Uncharacterized protein</fullName>
    </submittedName>
</protein>
<organism evidence="2">
    <name type="scientific">marine sediment metagenome</name>
    <dbReference type="NCBI Taxonomy" id="412755"/>
    <lineage>
        <taxon>unclassified sequences</taxon>
        <taxon>metagenomes</taxon>
        <taxon>ecological metagenomes</taxon>
    </lineage>
</organism>